<keyword evidence="3" id="KW-1185">Reference proteome</keyword>
<feature type="region of interest" description="Disordered" evidence="1">
    <location>
        <begin position="122"/>
        <end position="149"/>
    </location>
</feature>
<comment type="caution">
    <text evidence="2">The sequence shown here is derived from an EMBL/GenBank/DDBJ whole genome shotgun (WGS) entry which is preliminary data.</text>
</comment>
<feature type="compositionally biased region" description="Gly residues" evidence="1">
    <location>
        <begin position="643"/>
        <end position="652"/>
    </location>
</feature>
<dbReference type="EMBL" id="BRXU01000002">
    <property type="protein sequence ID" value="GLC49038.1"/>
    <property type="molecule type" value="Genomic_DNA"/>
</dbReference>
<dbReference type="AlphaFoldDB" id="A0A9W6BBL9"/>
<dbReference type="SUPFAM" id="SSF50978">
    <property type="entry name" value="WD40 repeat-like"/>
    <property type="match status" value="1"/>
</dbReference>
<evidence type="ECO:0000313" key="3">
    <source>
        <dbReference type="Proteomes" id="UP001165080"/>
    </source>
</evidence>
<dbReference type="PANTHER" id="PTHR24330">
    <property type="entry name" value="HOMEOBOX PROTEIN BARH-LIKE"/>
    <property type="match status" value="1"/>
</dbReference>
<organism evidence="2 3">
    <name type="scientific">Pleodorina starrii</name>
    <dbReference type="NCBI Taxonomy" id="330485"/>
    <lineage>
        <taxon>Eukaryota</taxon>
        <taxon>Viridiplantae</taxon>
        <taxon>Chlorophyta</taxon>
        <taxon>core chlorophytes</taxon>
        <taxon>Chlorophyceae</taxon>
        <taxon>CS clade</taxon>
        <taxon>Chlamydomonadales</taxon>
        <taxon>Volvocaceae</taxon>
        <taxon>Pleodorina</taxon>
    </lineage>
</organism>
<gene>
    <name evidence="2" type="primary">PLEST006691</name>
    <name evidence="2" type="ORF">PLESTB_000175700</name>
</gene>
<feature type="compositionally biased region" description="Low complexity" evidence="1">
    <location>
        <begin position="670"/>
        <end position="686"/>
    </location>
</feature>
<feature type="compositionally biased region" description="Low complexity" evidence="1">
    <location>
        <begin position="590"/>
        <end position="633"/>
    </location>
</feature>
<feature type="compositionally biased region" description="Pro residues" evidence="1">
    <location>
        <begin position="659"/>
        <end position="669"/>
    </location>
</feature>
<feature type="region of interest" description="Disordered" evidence="1">
    <location>
        <begin position="588"/>
        <end position="691"/>
    </location>
</feature>
<feature type="compositionally biased region" description="Acidic residues" evidence="1">
    <location>
        <begin position="22"/>
        <end position="35"/>
    </location>
</feature>
<feature type="compositionally biased region" description="Basic and acidic residues" evidence="1">
    <location>
        <begin position="510"/>
        <end position="522"/>
    </location>
</feature>
<accession>A0A9W6BBL9</accession>
<feature type="region of interest" description="Disordered" evidence="1">
    <location>
        <begin position="1"/>
        <end position="70"/>
    </location>
</feature>
<feature type="compositionally biased region" description="Pro residues" evidence="1">
    <location>
        <begin position="124"/>
        <end position="134"/>
    </location>
</feature>
<feature type="region of interest" description="Disordered" evidence="1">
    <location>
        <begin position="874"/>
        <end position="943"/>
    </location>
</feature>
<proteinExistence type="predicted"/>
<dbReference type="Proteomes" id="UP001165080">
    <property type="component" value="Unassembled WGS sequence"/>
</dbReference>
<dbReference type="PANTHER" id="PTHR24330:SF19">
    <property type="entry name" value="MEDIATOR OF RNA POLYMERASE II TRANSCRIPTION SUBUNIT 29"/>
    <property type="match status" value="1"/>
</dbReference>
<dbReference type="InterPro" id="IPR052145">
    <property type="entry name" value="Mediator/Homeobox_domain"/>
</dbReference>
<evidence type="ECO:0000313" key="2">
    <source>
        <dbReference type="EMBL" id="GLC49038.1"/>
    </source>
</evidence>
<dbReference type="InterPro" id="IPR036322">
    <property type="entry name" value="WD40_repeat_dom_sf"/>
</dbReference>
<feature type="region of interest" description="Disordered" evidence="1">
    <location>
        <begin position="230"/>
        <end position="252"/>
    </location>
</feature>
<sequence length="1167" mass="117428">MNYQDAPGADEMQELPPPLLYETDEEGFSSDEQDEMPGLAESESSASGADSDDDGDGYGQATNRGISEDALRREQDLPAPVSVDMSTAVQRGCLLYALPESCTVHECATKAEHFQTMDCLALVPRPPPPPPPPAASSRQPAGGAAAAPCNGARPTLPGAAVGSGAGCPRRPAAEAAAAATPIRGASGCGGAAAAYCAQMPPPAGAPADEDLEFLVGGPRRLTIYRLAAAGPSEQQQPQQQQQQQPPGPPLEVCSCPLDAHHYSLAVSPDGRFVAAGSEHGYVSILAYVRETPGGGGTAAAAAAAAADPSAPSTSASPAASPSQPASLTPCATFSVPANHNWGMNNMIRFGSFGGATRLIVATQDRIIYLFNVPPWDGSAASLPRVATPAAFLTTGLPRWASIAAAAGAGAAGAGAAGAGAAGAGAAGAGAAGAGAAAAAGAGAAAAAGAGATAAAGAGAAAAAGAGAAGAGAAGAGAAAAAGAGAAGAGAAGAGAAAAAGAGAGSWQLPERPREGGAGDPGREGGPGIHPWPPQQRHEQPLLEGASRAIARVLPELGMAGEGEGSRGERNPPEDAVAAMLRALMRTSAEGPQPGLPGQLPGPSQGQINSQGQGQGRSLEAAEGAAGSDSSGGDSSDDDRDGGASSGAGGGAGLSRAPERPPLTPLPLPLPSRSRLSSRQQQQQQLRYPNAGAAEYWRRQRLRPSATHINVGSEPCMLVTPGGRQRAANPMSTCAVSGFHDALNAAVTSPDGAWLAVGCDAPLLFLLPTDPDYRSKVPELLLVPLPPSRTNRLEPGCQYLAFNSDSDRLAASFDALFAVLVYDVPRRQLLFSLRHPQSQPPLAVAFVPGHRSLLLHATDREHLVAIDVDQPRTSLTRITLKSPSQRTQDGQQQRPGGQQKPREPPPRAPQGVIDLFRFPEDAGSPPPRHWHPWLGGPRRPPRERRPRITGLLLAPNDRLLVSTKDELFSFQLLLPNSPWSRAAHRHMPSGFKAAVRALLTVSRARDDGDGGGAAAASAAAEIGHTAGASSEATAAAAAAAPPPAPLPRPTGLWSLPGDTLEAVVAAAARDRLAWVETDAASVLAFPILEFWEAGTADQARDAAVAAAAPAAAAAAGGASSSRGGSGQGGGAAAGVSAGGLARPARLYDWEADHEAGWRNDLWVAWHAD</sequence>
<feature type="compositionally biased region" description="Low complexity" evidence="1">
    <location>
        <begin position="135"/>
        <end position="149"/>
    </location>
</feature>
<name>A0A9W6BBL9_9CHLO</name>
<feature type="region of interest" description="Disordered" evidence="1">
    <location>
        <begin position="503"/>
        <end position="536"/>
    </location>
</feature>
<reference evidence="2 3" key="1">
    <citation type="journal article" date="2023" name="Commun. Biol.">
        <title>Reorganization of the ancestral sex-determining regions during the evolution of trioecy in Pleodorina starrii.</title>
        <authorList>
            <person name="Takahashi K."/>
            <person name="Suzuki S."/>
            <person name="Kawai-Toyooka H."/>
            <person name="Yamamoto K."/>
            <person name="Hamaji T."/>
            <person name="Ootsuki R."/>
            <person name="Yamaguchi H."/>
            <person name="Kawachi M."/>
            <person name="Higashiyama T."/>
            <person name="Nozaki H."/>
        </authorList>
    </citation>
    <scope>NUCLEOTIDE SEQUENCE [LARGE SCALE GENOMIC DNA]</scope>
    <source>
        <strain evidence="2 3">NIES-4479</strain>
    </source>
</reference>
<evidence type="ECO:0000256" key="1">
    <source>
        <dbReference type="SAM" id="MobiDB-lite"/>
    </source>
</evidence>
<feature type="compositionally biased region" description="Low complexity" evidence="1">
    <location>
        <begin position="40"/>
        <end position="49"/>
    </location>
</feature>
<protein>
    <submittedName>
        <fullName evidence="2">Uncharacterized protein</fullName>
    </submittedName>
</protein>
<feature type="compositionally biased region" description="Low complexity" evidence="1">
    <location>
        <begin position="234"/>
        <end position="244"/>
    </location>
</feature>
<feature type="compositionally biased region" description="Low complexity" evidence="1">
    <location>
        <begin position="882"/>
        <end position="898"/>
    </location>
</feature>